<feature type="transmembrane region" description="Helical" evidence="9">
    <location>
        <begin position="144"/>
        <end position="162"/>
    </location>
</feature>
<dbReference type="InterPro" id="IPR003594">
    <property type="entry name" value="HATPase_dom"/>
</dbReference>
<evidence type="ECO:0000256" key="4">
    <source>
        <dbReference type="ARBA" id="ARBA00022679"/>
    </source>
</evidence>
<dbReference type="Proteomes" id="UP000462621">
    <property type="component" value="Unassembled WGS sequence"/>
</dbReference>
<keyword evidence="9" id="KW-1133">Transmembrane helix</keyword>
<keyword evidence="9" id="KW-0472">Membrane</keyword>
<proteinExistence type="predicted"/>
<dbReference type="InterPro" id="IPR005467">
    <property type="entry name" value="His_kinase_dom"/>
</dbReference>
<dbReference type="Pfam" id="PF00512">
    <property type="entry name" value="HisKA"/>
    <property type="match status" value="1"/>
</dbReference>
<evidence type="ECO:0000256" key="3">
    <source>
        <dbReference type="ARBA" id="ARBA00022553"/>
    </source>
</evidence>
<evidence type="ECO:0000256" key="6">
    <source>
        <dbReference type="ARBA" id="ARBA00022777"/>
    </source>
</evidence>
<gene>
    <name evidence="11" type="ORF">F9817_01410</name>
</gene>
<dbReference type="PANTHER" id="PTHR43065:SF10">
    <property type="entry name" value="PEROXIDE STRESS-ACTIVATED HISTIDINE KINASE MAK3"/>
    <property type="match status" value="1"/>
</dbReference>
<evidence type="ECO:0000256" key="9">
    <source>
        <dbReference type="SAM" id="Phobius"/>
    </source>
</evidence>
<keyword evidence="6" id="KW-0418">Kinase</keyword>
<evidence type="ECO:0000256" key="7">
    <source>
        <dbReference type="ARBA" id="ARBA00022840"/>
    </source>
</evidence>
<dbReference type="GO" id="GO:0005524">
    <property type="term" value="F:ATP binding"/>
    <property type="evidence" value="ECO:0007669"/>
    <property type="project" value="UniProtKB-KW"/>
</dbReference>
<dbReference type="GO" id="GO:0000155">
    <property type="term" value="F:phosphorelay sensor kinase activity"/>
    <property type="evidence" value="ECO:0007669"/>
    <property type="project" value="InterPro"/>
</dbReference>
<feature type="transmembrane region" description="Helical" evidence="9">
    <location>
        <begin position="199"/>
        <end position="220"/>
    </location>
</feature>
<keyword evidence="3" id="KW-0597">Phosphoprotein</keyword>
<comment type="caution">
    <text evidence="11">The sequence shown here is derived from an EMBL/GenBank/DDBJ whole genome shotgun (WGS) entry which is preliminary data.</text>
</comment>
<accession>A0A7X4LH57</accession>
<evidence type="ECO:0000313" key="12">
    <source>
        <dbReference type="Proteomes" id="UP000462621"/>
    </source>
</evidence>
<dbReference type="SMART" id="SM00388">
    <property type="entry name" value="HisKA"/>
    <property type="match status" value="1"/>
</dbReference>
<keyword evidence="12" id="KW-1185">Reference proteome</keyword>
<comment type="catalytic activity">
    <reaction evidence="1">
        <text>ATP + protein L-histidine = ADP + protein N-phospho-L-histidine.</text>
        <dbReference type="EC" id="2.7.13.3"/>
    </reaction>
</comment>
<feature type="transmembrane region" description="Helical" evidence="9">
    <location>
        <begin position="174"/>
        <end position="193"/>
    </location>
</feature>
<evidence type="ECO:0000256" key="2">
    <source>
        <dbReference type="ARBA" id="ARBA00012438"/>
    </source>
</evidence>
<feature type="transmembrane region" description="Helical" evidence="9">
    <location>
        <begin position="105"/>
        <end position="124"/>
    </location>
</feature>
<dbReference type="Gene3D" id="1.10.287.130">
    <property type="match status" value="1"/>
</dbReference>
<feature type="transmembrane region" description="Helical" evidence="9">
    <location>
        <begin position="38"/>
        <end position="55"/>
    </location>
</feature>
<keyword evidence="9" id="KW-0812">Transmembrane</keyword>
<organism evidence="11 12">
    <name type="scientific">Vibrio eleionomae</name>
    <dbReference type="NCBI Taxonomy" id="2653505"/>
    <lineage>
        <taxon>Bacteria</taxon>
        <taxon>Pseudomonadati</taxon>
        <taxon>Pseudomonadota</taxon>
        <taxon>Gammaproteobacteria</taxon>
        <taxon>Vibrionales</taxon>
        <taxon>Vibrionaceae</taxon>
        <taxon>Vibrio</taxon>
    </lineage>
</organism>
<keyword evidence="7" id="KW-0067">ATP-binding</keyword>
<keyword evidence="5" id="KW-0547">Nucleotide-binding</keyword>
<feature type="domain" description="Histidine kinase" evidence="10">
    <location>
        <begin position="253"/>
        <end position="458"/>
    </location>
</feature>
<dbReference type="SUPFAM" id="SSF47384">
    <property type="entry name" value="Homodimeric domain of signal transducing histidine kinase"/>
    <property type="match status" value="1"/>
</dbReference>
<protein>
    <recommendedName>
        <fullName evidence="2">histidine kinase</fullName>
        <ecNumber evidence="2">2.7.13.3</ecNumber>
    </recommendedName>
</protein>
<evidence type="ECO:0000256" key="1">
    <source>
        <dbReference type="ARBA" id="ARBA00000085"/>
    </source>
</evidence>
<evidence type="ECO:0000256" key="5">
    <source>
        <dbReference type="ARBA" id="ARBA00022741"/>
    </source>
</evidence>
<dbReference type="SUPFAM" id="SSF55874">
    <property type="entry name" value="ATPase domain of HSP90 chaperone/DNA topoisomerase II/histidine kinase"/>
    <property type="match status" value="1"/>
</dbReference>
<dbReference type="PRINTS" id="PR00344">
    <property type="entry name" value="BCTRLSENSOR"/>
</dbReference>
<dbReference type="PROSITE" id="PS50109">
    <property type="entry name" value="HIS_KIN"/>
    <property type="match status" value="1"/>
</dbReference>
<dbReference type="Pfam" id="PF02518">
    <property type="entry name" value="HATPase_c"/>
    <property type="match status" value="1"/>
</dbReference>
<feature type="transmembrane region" description="Helical" evidence="9">
    <location>
        <begin position="6"/>
        <end position="26"/>
    </location>
</feature>
<keyword evidence="8" id="KW-0902">Two-component regulatory system</keyword>
<dbReference type="InterPro" id="IPR004358">
    <property type="entry name" value="Sig_transdc_His_kin-like_C"/>
</dbReference>
<dbReference type="CDD" id="cd00082">
    <property type="entry name" value="HisKA"/>
    <property type="match status" value="1"/>
</dbReference>
<evidence type="ECO:0000256" key="8">
    <source>
        <dbReference type="ARBA" id="ARBA00023012"/>
    </source>
</evidence>
<dbReference type="EMBL" id="WEKT01000002">
    <property type="protein sequence ID" value="MZI91863.1"/>
    <property type="molecule type" value="Genomic_DNA"/>
</dbReference>
<dbReference type="SMART" id="SM00387">
    <property type="entry name" value="HATPase_c"/>
    <property type="match status" value="1"/>
</dbReference>
<dbReference type="EC" id="2.7.13.3" evidence="2"/>
<dbReference type="InterPro" id="IPR036097">
    <property type="entry name" value="HisK_dim/P_sf"/>
</dbReference>
<reference evidence="11 12" key="1">
    <citation type="submission" date="2019-10" db="EMBL/GenBank/DDBJ databases">
        <title>Vibrio sp. nov. isolated from a shrimp pond.</title>
        <authorList>
            <person name="Gomez-Gil B."/>
            <person name="Enciso-Ibarra J."/>
            <person name="Enciso-Ibarra K."/>
            <person name="Bolan-Mejia C."/>
        </authorList>
    </citation>
    <scope>NUCLEOTIDE SEQUENCE [LARGE SCALE GENOMIC DNA]</scope>
    <source>
        <strain evidence="11 12">CAIM 722</strain>
    </source>
</reference>
<dbReference type="PANTHER" id="PTHR43065">
    <property type="entry name" value="SENSOR HISTIDINE KINASE"/>
    <property type="match status" value="1"/>
</dbReference>
<dbReference type="Gene3D" id="3.30.565.10">
    <property type="entry name" value="Histidine kinase-like ATPase, C-terminal domain"/>
    <property type="match status" value="1"/>
</dbReference>
<keyword evidence="4" id="KW-0808">Transferase</keyword>
<name>A0A7X4LH57_9VIBR</name>
<evidence type="ECO:0000259" key="10">
    <source>
        <dbReference type="PROSITE" id="PS50109"/>
    </source>
</evidence>
<sequence>MDMLILFKFYLIFGLAFFAVFFAIFFRNLKNSHITIARYLPMFAIFGLLQGFHVWSDFYLLLYEHEFVSSKGVDTFRALKMWGSFLTLGTFAWRMMDHTSWQRVMFIRISMLVVLATFVLGLFYRYTQLDYDQFISETLHQIRWIFGMGSSVLAGATVYTYAKRIEGEGFGSAPPFQWLGISLICYGLSVGFIDDGMSLWFQCLRLLCAYGMLLALWYALRVFDEERDNQLQSYVQLTQQEAKLIELGELTSAVAHEIKTPISSAMMSCDLLEMQLGDDEKHKRQIDRIRYGLTRASEISQEVLNYAHNKQINREPLHLHNIIKSALSLNQFRLETFQLDVSIDHRLQISGDPGLLEEVFSNIISNAVDASSEDRSLTIKGFQDKLFAIVTFSDHGGGMPDSVLQKATQPFFTTKAKGEGTGMGLALCKQIILQHNGDLRLYNQGKGLTVEVRLPRNTQ</sequence>
<dbReference type="InterPro" id="IPR003661">
    <property type="entry name" value="HisK_dim/P_dom"/>
</dbReference>
<evidence type="ECO:0000313" key="11">
    <source>
        <dbReference type="EMBL" id="MZI91863.1"/>
    </source>
</evidence>
<dbReference type="AlphaFoldDB" id="A0A7X4LH57"/>
<dbReference type="InterPro" id="IPR036890">
    <property type="entry name" value="HATPase_C_sf"/>
</dbReference>